<dbReference type="SUPFAM" id="SSF47266">
    <property type="entry name" value="4-helical cytokines"/>
    <property type="match status" value="1"/>
</dbReference>
<comment type="similarity">
    <text evidence="6">Belongs to the alpha/beta interferon family.</text>
</comment>
<dbReference type="PANTHER" id="PTHR11691:SF6">
    <property type="entry name" value="INTERFERON KAPPA"/>
    <property type="match status" value="1"/>
</dbReference>
<keyword evidence="2 6" id="KW-0202">Cytokine</keyword>
<evidence type="ECO:0000313" key="8">
    <source>
        <dbReference type="EMBL" id="KAF6433599.1"/>
    </source>
</evidence>
<comment type="subcellular location">
    <subcellularLocation>
        <location evidence="1">Secreted</location>
    </subcellularLocation>
</comment>
<keyword evidence="4 6" id="KW-0051">Antiviral defense</keyword>
<dbReference type="InterPro" id="IPR009079">
    <property type="entry name" value="4_helix_cytokine-like_core"/>
</dbReference>
<protein>
    <submittedName>
        <fullName evidence="8">Interferon kappa</fullName>
    </submittedName>
</protein>
<dbReference type="AlphaFoldDB" id="A0A7J8EEL8"/>
<evidence type="ECO:0000313" key="9">
    <source>
        <dbReference type="Proteomes" id="UP000550707"/>
    </source>
</evidence>
<reference evidence="8 9" key="1">
    <citation type="journal article" date="2020" name="Nature">
        <title>Six reference-quality genomes reveal evolution of bat adaptations.</title>
        <authorList>
            <person name="Jebb D."/>
            <person name="Huang Z."/>
            <person name="Pippel M."/>
            <person name="Hughes G.M."/>
            <person name="Lavrichenko K."/>
            <person name="Devanna P."/>
            <person name="Winkler S."/>
            <person name="Jermiin L.S."/>
            <person name="Skirmuntt E.C."/>
            <person name="Katzourakis A."/>
            <person name="Burkitt-Gray L."/>
            <person name="Ray D.A."/>
            <person name="Sullivan K.A.M."/>
            <person name="Roscito J.G."/>
            <person name="Kirilenko B.M."/>
            <person name="Davalos L.M."/>
            <person name="Corthals A.P."/>
            <person name="Power M.L."/>
            <person name="Jones G."/>
            <person name="Ransome R.D."/>
            <person name="Dechmann D.K.N."/>
            <person name="Locatelli A.G."/>
            <person name="Puechmaille S.J."/>
            <person name="Fedrigo O."/>
            <person name="Jarvis E.D."/>
            <person name="Hiller M."/>
            <person name="Vernes S.C."/>
            <person name="Myers E.W."/>
            <person name="Teeling E.C."/>
        </authorList>
    </citation>
    <scope>NUCLEOTIDE SEQUENCE [LARGE SCALE GENOMIC DNA]</scope>
    <source>
        <strain evidence="8">MMolMol1</strain>
        <tissue evidence="8">Muscle</tissue>
    </source>
</reference>
<organism evidence="8 9">
    <name type="scientific">Molossus molossus</name>
    <name type="common">Pallas' mastiff bat</name>
    <name type="synonym">Vespertilio molossus</name>
    <dbReference type="NCBI Taxonomy" id="27622"/>
    <lineage>
        <taxon>Eukaryota</taxon>
        <taxon>Metazoa</taxon>
        <taxon>Chordata</taxon>
        <taxon>Craniata</taxon>
        <taxon>Vertebrata</taxon>
        <taxon>Euteleostomi</taxon>
        <taxon>Mammalia</taxon>
        <taxon>Eutheria</taxon>
        <taxon>Laurasiatheria</taxon>
        <taxon>Chiroptera</taxon>
        <taxon>Yangochiroptera</taxon>
        <taxon>Molossidae</taxon>
        <taxon>Molossus</taxon>
    </lineage>
</organism>
<dbReference type="Gene3D" id="1.20.1250.10">
    <property type="match status" value="1"/>
</dbReference>
<dbReference type="GO" id="GO:0005125">
    <property type="term" value="F:cytokine activity"/>
    <property type="evidence" value="ECO:0007669"/>
    <property type="project" value="UniProtKB-KW"/>
</dbReference>
<dbReference type="PROSITE" id="PS00252">
    <property type="entry name" value="INTERFERON_A_B_D"/>
    <property type="match status" value="1"/>
</dbReference>
<feature type="compositionally biased region" description="Acidic residues" evidence="7">
    <location>
        <begin position="139"/>
        <end position="148"/>
    </location>
</feature>
<keyword evidence="5" id="KW-1015">Disulfide bond</keyword>
<gene>
    <name evidence="8" type="ORF">HJG59_006633</name>
</gene>
<dbReference type="GO" id="GO:0005126">
    <property type="term" value="F:cytokine receptor binding"/>
    <property type="evidence" value="ECO:0007669"/>
    <property type="project" value="InterPro"/>
</dbReference>
<name>A0A7J8EEL8_MOLMO</name>
<dbReference type="SMART" id="SM00076">
    <property type="entry name" value="IFabd"/>
    <property type="match status" value="1"/>
</dbReference>
<dbReference type="Proteomes" id="UP000550707">
    <property type="component" value="Unassembled WGS sequence"/>
</dbReference>
<dbReference type="PANTHER" id="PTHR11691">
    <property type="entry name" value="TYPE I INTERFERON"/>
    <property type="match status" value="1"/>
</dbReference>
<evidence type="ECO:0000256" key="6">
    <source>
        <dbReference type="RuleBase" id="RU000436"/>
    </source>
</evidence>
<evidence type="ECO:0000256" key="2">
    <source>
        <dbReference type="ARBA" id="ARBA00022514"/>
    </source>
</evidence>
<feature type="region of interest" description="Disordered" evidence="7">
    <location>
        <begin position="134"/>
        <end position="156"/>
    </location>
</feature>
<dbReference type="OrthoDB" id="8922121at2759"/>
<dbReference type="GO" id="GO:0005615">
    <property type="term" value="C:extracellular space"/>
    <property type="evidence" value="ECO:0007669"/>
    <property type="project" value="UniProtKB-KW"/>
</dbReference>
<comment type="caution">
    <text evidence="8">The sequence shown here is derived from an EMBL/GenBank/DDBJ whole genome shotgun (WGS) entry which is preliminary data.</text>
</comment>
<sequence length="208" mass="24810">MKTKPEVIQKCLWPACLVGLFITGTLSLDCNLLHVYLHRVTWQNLRLLSRMSKSFPVECLRENKAFELPQEVLSYTQPLKRDIKEVFYEVFMLAFNIFTQPTFQSTWEEKYLEQIQTGLDQQLQYLEQCLKEEGKGNEGNEETDEDETQLPGAKVPPLSNLELRRYFHRISSFLKDKKYSHCAWKIVRVEIRRCFYYFQKLIALLRRK</sequence>
<evidence type="ECO:0000256" key="7">
    <source>
        <dbReference type="SAM" id="MobiDB-lite"/>
    </source>
</evidence>
<evidence type="ECO:0000256" key="1">
    <source>
        <dbReference type="ARBA" id="ARBA00004613"/>
    </source>
</evidence>
<accession>A0A7J8EEL8</accession>
<evidence type="ECO:0000256" key="5">
    <source>
        <dbReference type="ARBA" id="ARBA00023157"/>
    </source>
</evidence>
<dbReference type="EMBL" id="JACASF010000014">
    <property type="protein sequence ID" value="KAF6433599.1"/>
    <property type="molecule type" value="Genomic_DNA"/>
</dbReference>
<dbReference type="GO" id="GO:0051607">
    <property type="term" value="P:defense response to virus"/>
    <property type="evidence" value="ECO:0007669"/>
    <property type="project" value="UniProtKB-KW"/>
</dbReference>
<dbReference type="InParanoid" id="A0A7J8EEL8"/>
<dbReference type="Pfam" id="PF00143">
    <property type="entry name" value="Interferon"/>
    <property type="match status" value="1"/>
</dbReference>
<keyword evidence="3" id="KW-0964">Secreted</keyword>
<proteinExistence type="inferred from homology"/>
<dbReference type="InterPro" id="IPR000471">
    <property type="entry name" value="Interferon_alpha/beta/delta"/>
</dbReference>
<dbReference type="FunCoup" id="A0A7J8EEL8">
    <property type="interactions" value="82"/>
</dbReference>
<keyword evidence="9" id="KW-1185">Reference proteome</keyword>
<evidence type="ECO:0000256" key="3">
    <source>
        <dbReference type="ARBA" id="ARBA00022525"/>
    </source>
</evidence>
<evidence type="ECO:0000256" key="4">
    <source>
        <dbReference type="ARBA" id="ARBA00023118"/>
    </source>
</evidence>
<dbReference type="FunFam" id="1.20.1250.10:FF:000044">
    <property type="entry name" value="Interferon kappa"/>
    <property type="match status" value="1"/>
</dbReference>